<evidence type="ECO:0000313" key="3">
    <source>
        <dbReference type="Proteomes" id="UP000587991"/>
    </source>
</evidence>
<comment type="caution">
    <text evidence="2">The sequence shown here is derived from an EMBL/GenBank/DDBJ whole genome shotgun (WGS) entry which is preliminary data.</text>
</comment>
<keyword evidence="1" id="KW-0812">Transmembrane</keyword>
<gene>
    <name evidence="2" type="ORF">HF682_09510</name>
</gene>
<dbReference type="AlphaFoldDB" id="A0A847S962"/>
<keyword evidence="1" id="KW-0472">Membrane</keyword>
<dbReference type="PANTHER" id="PTHR38602:SF1">
    <property type="entry name" value="INNER MEMBRANE PROTEIN"/>
    <property type="match status" value="1"/>
</dbReference>
<dbReference type="PANTHER" id="PTHR38602">
    <property type="entry name" value="INNER MEMBRANE PROTEIN-RELATED"/>
    <property type="match status" value="1"/>
</dbReference>
<proteinExistence type="predicted"/>
<reference evidence="2 3" key="1">
    <citation type="submission" date="2020-04" db="EMBL/GenBank/DDBJ databases">
        <title>Draft genome of Leeia sp. IMCC25680.</title>
        <authorList>
            <person name="Song J."/>
            <person name="Cho J.-C."/>
        </authorList>
    </citation>
    <scope>NUCLEOTIDE SEQUENCE [LARGE SCALE GENOMIC DNA]</scope>
    <source>
        <strain evidence="2 3">IMCC25680</strain>
    </source>
</reference>
<evidence type="ECO:0000313" key="2">
    <source>
        <dbReference type="EMBL" id="NLR75395.1"/>
    </source>
</evidence>
<organism evidence="2 3">
    <name type="scientific">Leeia aquatica</name>
    <dbReference type="NCBI Taxonomy" id="2725557"/>
    <lineage>
        <taxon>Bacteria</taxon>
        <taxon>Pseudomonadati</taxon>
        <taxon>Pseudomonadota</taxon>
        <taxon>Betaproteobacteria</taxon>
        <taxon>Neisseriales</taxon>
        <taxon>Leeiaceae</taxon>
        <taxon>Leeia</taxon>
    </lineage>
</organism>
<evidence type="ECO:0000256" key="1">
    <source>
        <dbReference type="SAM" id="Phobius"/>
    </source>
</evidence>
<sequence>MSRFPWQESLALLLIYEGLLPLLLPQQWRQTLLRVLQYRDGQLRFFGLLAVLAGVILLWC</sequence>
<dbReference type="Pfam" id="PF09838">
    <property type="entry name" value="DUF2065"/>
    <property type="match status" value="1"/>
</dbReference>
<keyword evidence="1" id="KW-1133">Transmembrane helix</keyword>
<dbReference type="Proteomes" id="UP000587991">
    <property type="component" value="Unassembled WGS sequence"/>
</dbReference>
<keyword evidence="3" id="KW-1185">Reference proteome</keyword>
<feature type="transmembrane region" description="Helical" evidence="1">
    <location>
        <begin position="41"/>
        <end position="59"/>
    </location>
</feature>
<dbReference type="EMBL" id="JABAIM010000002">
    <property type="protein sequence ID" value="NLR75395.1"/>
    <property type="molecule type" value="Genomic_DNA"/>
</dbReference>
<protein>
    <submittedName>
        <fullName evidence="2">DUF2065 domain-containing protein</fullName>
    </submittedName>
</protein>
<dbReference type="RefSeq" id="WP_168877067.1">
    <property type="nucleotide sequence ID" value="NZ_JABAIM010000002.1"/>
</dbReference>
<accession>A0A847S962</accession>
<name>A0A847S962_9NEIS</name>
<dbReference type="InterPro" id="IPR019201">
    <property type="entry name" value="DUF2065"/>
</dbReference>